<keyword evidence="2" id="KW-1185">Reference proteome</keyword>
<proteinExistence type="predicted"/>
<gene>
    <name evidence="1" type="ORF">N7498_007199</name>
</gene>
<accession>A0A9W9MF72</accession>
<dbReference type="AlphaFoldDB" id="A0A9W9MF72"/>
<evidence type="ECO:0000313" key="1">
    <source>
        <dbReference type="EMBL" id="KAJ5198082.1"/>
    </source>
</evidence>
<reference evidence="1" key="1">
    <citation type="submission" date="2022-12" db="EMBL/GenBank/DDBJ databases">
        <authorList>
            <person name="Petersen C."/>
        </authorList>
    </citation>
    <scope>NUCLEOTIDE SEQUENCE</scope>
    <source>
        <strain evidence="1">IBT 15544</strain>
    </source>
</reference>
<reference evidence="1" key="2">
    <citation type="journal article" date="2023" name="IMA Fungus">
        <title>Comparative genomic study of the Penicillium genus elucidates a diverse pangenome and 15 lateral gene transfer events.</title>
        <authorList>
            <person name="Petersen C."/>
            <person name="Sorensen T."/>
            <person name="Nielsen M.R."/>
            <person name="Sondergaard T.E."/>
            <person name="Sorensen J.L."/>
            <person name="Fitzpatrick D.A."/>
            <person name="Frisvad J.C."/>
            <person name="Nielsen K.L."/>
        </authorList>
    </citation>
    <scope>NUCLEOTIDE SEQUENCE</scope>
    <source>
        <strain evidence="1">IBT 15544</strain>
    </source>
</reference>
<dbReference type="RefSeq" id="XP_058306510.1">
    <property type="nucleotide sequence ID" value="XM_058454261.1"/>
</dbReference>
<comment type="caution">
    <text evidence="1">The sequence shown here is derived from an EMBL/GenBank/DDBJ whole genome shotgun (WGS) entry which is preliminary data.</text>
</comment>
<dbReference type="EMBL" id="JAPQKR010000014">
    <property type="protein sequence ID" value="KAJ5198082.1"/>
    <property type="molecule type" value="Genomic_DNA"/>
</dbReference>
<evidence type="ECO:0000313" key="2">
    <source>
        <dbReference type="Proteomes" id="UP001150904"/>
    </source>
</evidence>
<dbReference type="Proteomes" id="UP001150904">
    <property type="component" value="Unassembled WGS sequence"/>
</dbReference>
<sequence length="144" mass="15927">MPTHLSILVSVASPLDYARYRHASLYFQFDHETEAIKSSLMEVVGSPGFFSFSERVNSELPSSSTNLARVIQVSSIPDTVPVSSLQRIVADTPILNDDTDWNSQNWVGDTLERLVAVGYLDAEAQGRGLDEMVDAIMEATDEKF</sequence>
<dbReference type="OrthoDB" id="37659at2759"/>
<name>A0A9W9MF72_9EURO</name>
<organism evidence="1 2">
    <name type="scientific">Penicillium cinerascens</name>
    <dbReference type="NCBI Taxonomy" id="70096"/>
    <lineage>
        <taxon>Eukaryota</taxon>
        <taxon>Fungi</taxon>
        <taxon>Dikarya</taxon>
        <taxon>Ascomycota</taxon>
        <taxon>Pezizomycotina</taxon>
        <taxon>Eurotiomycetes</taxon>
        <taxon>Eurotiomycetidae</taxon>
        <taxon>Eurotiales</taxon>
        <taxon>Aspergillaceae</taxon>
        <taxon>Penicillium</taxon>
    </lineage>
</organism>
<protein>
    <submittedName>
        <fullName evidence="1">Uncharacterized protein</fullName>
    </submittedName>
</protein>
<dbReference type="GeneID" id="83181562"/>